<dbReference type="Gene3D" id="1.10.1740.10">
    <property type="match status" value="1"/>
</dbReference>
<proteinExistence type="predicted"/>
<evidence type="ECO:0000313" key="1">
    <source>
        <dbReference type="EMBL" id="QDV81699.1"/>
    </source>
</evidence>
<dbReference type="Proteomes" id="UP000318081">
    <property type="component" value="Chromosome"/>
</dbReference>
<evidence type="ECO:0008006" key="3">
    <source>
        <dbReference type="Google" id="ProtNLM"/>
    </source>
</evidence>
<reference evidence="1 2" key="1">
    <citation type="submission" date="2019-02" db="EMBL/GenBank/DDBJ databases">
        <title>Deep-cultivation of Planctomycetes and their phenomic and genomic characterization uncovers novel biology.</title>
        <authorList>
            <person name="Wiegand S."/>
            <person name="Jogler M."/>
            <person name="Boedeker C."/>
            <person name="Pinto D."/>
            <person name="Vollmers J."/>
            <person name="Rivas-Marin E."/>
            <person name="Kohn T."/>
            <person name="Peeters S.H."/>
            <person name="Heuer A."/>
            <person name="Rast P."/>
            <person name="Oberbeckmann S."/>
            <person name="Bunk B."/>
            <person name="Jeske O."/>
            <person name="Meyerdierks A."/>
            <person name="Storesund J.E."/>
            <person name="Kallscheuer N."/>
            <person name="Luecker S."/>
            <person name="Lage O.M."/>
            <person name="Pohl T."/>
            <person name="Merkel B.J."/>
            <person name="Hornburger P."/>
            <person name="Mueller R.-W."/>
            <person name="Bruemmer F."/>
            <person name="Labrenz M."/>
            <person name="Spormann A.M."/>
            <person name="Op den Camp H."/>
            <person name="Overmann J."/>
            <person name="Amann R."/>
            <person name="Jetten M.S.M."/>
            <person name="Mascher T."/>
            <person name="Medema M.H."/>
            <person name="Devos D.P."/>
            <person name="Kaster A.-K."/>
            <person name="Ovreas L."/>
            <person name="Rohde M."/>
            <person name="Galperin M.Y."/>
            <person name="Jogler C."/>
        </authorList>
    </citation>
    <scope>NUCLEOTIDE SEQUENCE [LARGE SCALE GENOMIC DNA]</scope>
    <source>
        <strain evidence="1 2">TBK1r</strain>
    </source>
</reference>
<dbReference type="EMBL" id="CP036432">
    <property type="protein sequence ID" value="QDV81699.1"/>
    <property type="molecule type" value="Genomic_DNA"/>
</dbReference>
<organism evidence="1 2">
    <name type="scientific">Stieleria magnilauensis</name>
    <dbReference type="NCBI Taxonomy" id="2527963"/>
    <lineage>
        <taxon>Bacteria</taxon>
        <taxon>Pseudomonadati</taxon>
        <taxon>Planctomycetota</taxon>
        <taxon>Planctomycetia</taxon>
        <taxon>Pirellulales</taxon>
        <taxon>Pirellulaceae</taxon>
        <taxon>Stieleria</taxon>
    </lineage>
</organism>
<sequence length="247" mass="28077">MADDSFRDPNCFPTTRWSIVRRAGDRFDADQSAALQELLTRYWSALKTHLVKSRQIQSSDADDLVQGFIEHKILERNLLSVAEPSRGRFRSLLVHSLDNYAKNQLEKRRAKKRSADHALPMPGNDLGVASTPDTRADHAFDVQWARTVLADASDRMQQECLGSNRETLWLVFHGRILAPIYEGAEPISYSALVNRFAFRSPAQASNALMTGKRMFARSLRLVISQYVHDEHEIEQELAELQDIVSQP</sequence>
<evidence type="ECO:0000313" key="2">
    <source>
        <dbReference type="Proteomes" id="UP000318081"/>
    </source>
</evidence>
<dbReference type="RefSeq" id="WP_145207454.1">
    <property type="nucleotide sequence ID" value="NZ_CP036432.1"/>
</dbReference>
<accession>A0ABX5XP77</accession>
<protein>
    <recommendedName>
        <fullName evidence="3">RNA polymerase sigma factor</fullName>
    </recommendedName>
</protein>
<keyword evidence="2" id="KW-1185">Reference proteome</keyword>
<gene>
    <name evidence="1" type="ORF">TBK1r_06190</name>
</gene>
<name>A0ABX5XP77_9BACT</name>